<dbReference type="OrthoDB" id="9791276at2"/>
<accession>K1JR48</accession>
<dbReference type="InterPro" id="IPR000868">
    <property type="entry name" value="Isochorismatase-like_dom"/>
</dbReference>
<dbReference type="GO" id="GO:0008936">
    <property type="term" value="F:nicotinamidase activity"/>
    <property type="evidence" value="ECO:0007669"/>
    <property type="project" value="UniProtKB-EC"/>
</dbReference>
<gene>
    <name evidence="9" type="ORF">HMPREF9465_02179</name>
</gene>
<evidence type="ECO:0000313" key="10">
    <source>
        <dbReference type="Proteomes" id="UP000005835"/>
    </source>
</evidence>
<dbReference type="GO" id="GO:0019363">
    <property type="term" value="P:pyridine nucleotide biosynthetic process"/>
    <property type="evidence" value="ECO:0007669"/>
    <property type="project" value="UniProtKB-KW"/>
</dbReference>
<protein>
    <recommendedName>
        <fullName evidence="6">nicotinamidase</fullName>
        <ecNumber evidence="6">3.5.1.19</ecNumber>
    </recommendedName>
    <alternativeName>
        <fullName evidence="7">Nicotinamide deamidase</fullName>
    </alternativeName>
</protein>
<dbReference type="Proteomes" id="UP000005835">
    <property type="component" value="Unassembled WGS sequence"/>
</dbReference>
<comment type="caution">
    <text evidence="9">The sequence shown here is derived from an EMBL/GenBank/DDBJ whole genome shotgun (WGS) entry which is preliminary data.</text>
</comment>
<reference evidence="9 10" key="1">
    <citation type="submission" date="2012-05" db="EMBL/GenBank/DDBJ databases">
        <title>The Genome Sequence of Sutterella wadsworthensis 2_1_59BFAA.</title>
        <authorList>
            <consortium name="The Broad Institute Genome Sequencing Platform"/>
            <person name="Earl A."/>
            <person name="Ward D."/>
            <person name="Feldgarden M."/>
            <person name="Gevers D."/>
            <person name="Daigneault M."/>
            <person name="Strauss J."/>
            <person name="Allen-Vercoe E."/>
            <person name="Walker B."/>
            <person name="Young S.K."/>
            <person name="Zeng Q."/>
            <person name="Gargeya S."/>
            <person name="Fitzgerald M."/>
            <person name="Haas B."/>
            <person name="Abouelleil A."/>
            <person name="Alvarado L."/>
            <person name="Arachchi H.M."/>
            <person name="Berlin A.M."/>
            <person name="Chapman S.B."/>
            <person name="Goldberg J."/>
            <person name="Griggs A."/>
            <person name="Gujja S."/>
            <person name="Hansen M."/>
            <person name="Howarth C."/>
            <person name="Imamovic A."/>
            <person name="Larimer J."/>
            <person name="McCowen C."/>
            <person name="Montmayeur A."/>
            <person name="Murphy C."/>
            <person name="Neiman D."/>
            <person name="Pearson M."/>
            <person name="Priest M."/>
            <person name="Roberts A."/>
            <person name="Saif S."/>
            <person name="Shea T."/>
            <person name="Sisk P."/>
            <person name="Sykes S."/>
            <person name="Wortman J."/>
            <person name="Nusbaum C."/>
            <person name="Birren B."/>
        </authorList>
    </citation>
    <scope>NUCLEOTIDE SEQUENCE [LARGE SCALE GENOMIC DNA]</scope>
    <source>
        <strain evidence="9 10">2_1_59BFAA</strain>
    </source>
</reference>
<dbReference type="InterPro" id="IPR036380">
    <property type="entry name" value="Isochorismatase-like_sf"/>
</dbReference>
<dbReference type="Gene3D" id="3.40.50.850">
    <property type="entry name" value="Isochorismatase-like"/>
    <property type="match status" value="1"/>
</dbReference>
<dbReference type="Pfam" id="PF00857">
    <property type="entry name" value="Isochorismatase"/>
    <property type="match status" value="1"/>
</dbReference>
<dbReference type="EMBL" id="ADMG01000051">
    <property type="protein sequence ID" value="EKB30172.1"/>
    <property type="molecule type" value="Genomic_DNA"/>
</dbReference>
<keyword evidence="10" id="KW-1185">Reference proteome</keyword>
<dbReference type="CDD" id="cd01011">
    <property type="entry name" value="nicotinamidase"/>
    <property type="match status" value="1"/>
</dbReference>
<feature type="domain" description="Isochorismatase-like" evidence="8">
    <location>
        <begin position="9"/>
        <end position="204"/>
    </location>
</feature>
<keyword evidence="4" id="KW-0378">Hydrolase</keyword>
<dbReference type="InterPro" id="IPR052347">
    <property type="entry name" value="Isochorismatase_Nicotinamidase"/>
</dbReference>
<evidence type="ECO:0000256" key="4">
    <source>
        <dbReference type="ARBA" id="ARBA00022801"/>
    </source>
</evidence>
<comment type="pathway">
    <text evidence="5">Cofactor biosynthesis; nicotinate biosynthesis; nicotinate from nicotinamide: step 1/1.</text>
</comment>
<evidence type="ECO:0000256" key="3">
    <source>
        <dbReference type="ARBA" id="ARBA00022723"/>
    </source>
</evidence>
<dbReference type="EC" id="3.5.1.19" evidence="6"/>
<evidence type="ECO:0000259" key="8">
    <source>
        <dbReference type="Pfam" id="PF00857"/>
    </source>
</evidence>
<dbReference type="STRING" id="742823.HMPREF9465_02179"/>
<dbReference type="eggNOG" id="COG1335">
    <property type="taxonomic scope" value="Bacteria"/>
</dbReference>
<comment type="similarity">
    <text evidence="1">Belongs to the isochorismatase family.</text>
</comment>
<proteinExistence type="inferred from homology"/>
<evidence type="ECO:0000256" key="6">
    <source>
        <dbReference type="ARBA" id="ARBA00039017"/>
    </source>
</evidence>
<sequence length="214" mass="23326">MAQTSRKHALIIVDLQKDFLPGGALAVPGGDKIVPVIREVLEKNSWDCIVMTQDWHPAGHVSFARNHEGRHVLDVIELPYGMQMLWPVHCVEGTDGAAIEGVDTMKADLVLRKGRELNIDSYSAFCAADNETKTGLAGCLRERGITDVWVCGLALDYCVSFTAIDAAREGFDTHVITDASAAIDANGSLEKAEAAWRLACIDVCRAEDVLEPEY</sequence>
<evidence type="ECO:0000313" key="9">
    <source>
        <dbReference type="EMBL" id="EKB30172.1"/>
    </source>
</evidence>
<evidence type="ECO:0000256" key="2">
    <source>
        <dbReference type="ARBA" id="ARBA00022642"/>
    </source>
</evidence>
<dbReference type="PATRIC" id="fig|742823.3.peg.2187"/>
<dbReference type="SUPFAM" id="SSF52499">
    <property type="entry name" value="Isochorismatase-like hydrolases"/>
    <property type="match status" value="1"/>
</dbReference>
<evidence type="ECO:0000256" key="7">
    <source>
        <dbReference type="ARBA" id="ARBA00043224"/>
    </source>
</evidence>
<dbReference type="GO" id="GO:0046872">
    <property type="term" value="F:metal ion binding"/>
    <property type="evidence" value="ECO:0007669"/>
    <property type="project" value="UniProtKB-KW"/>
</dbReference>
<dbReference type="PANTHER" id="PTHR11080:SF2">
    <property type="entry name" value="LD05707P"/>
    <property type="match status" value="1"/>
</dbReference>
<dbReference type="PANTHER" id="PTHR11080">
    <property type="entry name" value="PYRAZINAMIDASE/NICOTINAMIDASE"/>
    <property type="match status" value="1"/>
</dbReference>
<name>K1JR48_9BURK</name>
<organism evidence="9 10">
    <name type="scientific">Sutterella wadsworthensis 2_1_59BFAA</name>
    <dbReference type="NCBI Taxonomy" id="742823"/>
    <lineage>
        <taxon>Bacteria</taxon>
        <taxon>Pseudomonadati</taxon>
        <taxon>Pseudomonadota</taxon>
        <taxon>Betaproteobacteria</taxon>
        <taxon>Burkholderiales</taxon>
        <taxon>Sutterellaceae</taxon>
        <taxon>Sutterella</taxon>
    </lineage>
</organism>
<dbReference type="RefSeq" id="WP_005437023.1">
    <property type="nucleotide sequence ID" value="NZ_JH815521.1"/>
</dbReference>
<evidence type="ECO:0000256" key="1">
    <source>
        <dbReference type="ARBA" id="ARBA00006336"/>
    </source>
</evidence>
<keyword evidence="3" id="KW-0479">Metal-binding</keyword>
<keyword evidence="2" id="KW-0662">Pyridine nucleotide biosynthesis</keyword>
<dbReference type="HOGENOM" id="CLU_068979_13_1_4"/>
<evidence type="ECO:0000256" key="5">
    <source>
        <dbReference type="ARBA" id="ARBA00037900"/>
    </source>
</evidence>
<dbReference type="AlphaFoldDB" id="K1JR48"/>